<keyword evidence="3" id="KW-1185">Reference proteome</keyword>
<proteinExistence type="predicted"/>
<dbReference type="Gene3D" id="1.10.10.10">
    <property type="entry name" value="Winged helix-like DNA-binding domain superfamily/Winged helix DNA-binding domain"/>
    <property type="match status" value="1"/>
</dbReference>
<dbReference type="CDD" id="cd00090">
    <property type="entry name" value="HTH_ARSR"/>
    <property type="match status" value="1"/>
</dbReference>
<dbReference type="PANTHER" id="PTHR37318">
    <property type="entry name" value="BSL7504 PROTEIN"/>
    <property type="match status" value="1"/>
</dbReference>
<dbReference type="AlphaFoldDB" id="A0A511DJX5"/>
<evidence type="ECO:0000259" key="1">
    <source>
        <dbReference type="Pfam" id="PF13601"/>
    </source>
</evidence>
<sequence length="116" mass="12807">MTTMPELDPVIHAQARLRVTASLASLCDGDKITFPRLQELLDMTAGNLSTHLRKLEDAGYVEITKAHQRRTPVTYVELTRQGRRAFEDYTAALRALLNPVNGAAAPTDDSDRSTTP</sequence>
<evidence type="ECO:0000313" key="2">
    <source>
        <dbReference type="EMBL" id="GEL24084.1"/>
    </source>
</evidence>
<dbReference type="EMBL" id="BJVJ01000028">
    <property type="protein sequence ID" value="GEL24084.1"/>
    <property type="molecule type" value="Genomic_DNA"/>
</dbReference>
<feature type="domain" description="Winged helix DNA-binding" evidence="1">
    <location>
        <begin position="22"/>
        <end position="96"/>
    </location>
</feature>
<dbReference type="Pfam" id="PF13601">
    <property type="entry name" value="HTH_34"/>
    <property type="match status" value="1"/>
</dbReference>
<dbReference type="InterPro" id="IPR036388">
    <property type="entry name" value="WH-like_DNA-bd_sf"/>
</dbReference>
<organism evidence="2 3">
    <name type="scientific">Pseudonocardia sulfidoxydans NBRC 16205</name>
    <dbReference type="NCBI Taxonomy" id="1223511"/>
    <lineage>
        <taxon>Bacteria</taxon>
        <taxon>Bacillati</taxon>
        <taxon>Actinomycetota</taxon>
        <taxon>Actinomycetes</taxon>
        <taxon>Pseudonocardiales</taxon>
        <taxon>Pseudonocardiaceae</taxon>
        <taxon>Pseudonocardia</taxon>
    </lineage>
</organism>
<evidence type="ECO:0000313" key="3">
    <source>
        <dbReference type="Proteomes" id="UP000321685"/>
    </source>
</evidence>
<name>A0A511DJX5_9PSEU</name>
<comment type="caution">
    <text evidence="2">The sequence shown here is derived from an EMBL/GenBank/DDBJ whole genome shotgun (WGS) entry which is preliminary data.</text>
</comment>
<dbReference type="Proteomes" id="UP000321685">
    <property type="component" value="Unassembled WGS sequence"/>
</dbReference>
<reference evidence="2 3" key="1">
    <citation type="submission" date="2019-07" db="EMBL/GenBank/DDBJ databases">
        <title>Whole genome shotgun sequence of Pseudonocardia sulfidoxydans NBRC 16205.</title>
        <authorList>
            <person name="Hosoyama A."/>
            <person name="Uohara A."/>
            <person name="Ohji S."/>
            <person name="Ichikawa N."/>
        </authorList>
    </citation>
    <scope>NUCLEOTIDE SEQUENCE [LARGE SCALE GENOMIC DNA]</scope>
    <source>
        <strain evidence="2 3">NBRC 16205</strain>
    </source>
</reference>
<dbReference type="InterPro" id="IPR036390">
    <property type="entry name" value="WH_DNA-bd_sf"/>
</dbReference>
<dbReference type="InterPro" id="IPR027395">
    <property type="entry name" value="WH_DNA-bd_dom"/>
</dbReference>
<dbReference type="SUPFAM" id="SSF46785">
    <property type="entry name" value="Winged helix' DNA-binding domain"/>
    <property type="match status" value="1"/>
</dbReference>
<gene>
    <name evidence="2" type="ORF">PSU4_30380</name>
</gene>
<protein>
    <submittedName>
        <fullName evidence="2">MarR family transcriptional regulator</fullName>
    </submittedName>
</protein>
<dbReference type="PANTHER" id="PTHR37318:SF1">
    <property type="entry name" value="BSL7504 PROTEIN"/>
    <property type="match status" value="1"/>
</dbReference>
<dbReference type="InterPro" id="IPR011991">
    <property type="entry name" value="ArsR-like_HTH"/>
</dbReference>
<accession>A0A511DJX5</accession>